<evidence type="ECO:0000256" key="2">
    <source>
        <dbReference type="SAM" id="MobiDB-lite"/>
    </source>
</evidence>
<dbReference type="SUPFAM" id="SSF56112">
    <property type="entry name" value="Protein kinase-like (PK-like)"/>
    <property type="match status" value="1"/>
</dbReference>
<keyword evidence="1" id="KW-0067">ATP-binding</keyword>
<keyword evidence="5" id="KW-1185">Reference proteome</keyword>
<evidence type="ECO:0000313" key="5">
    <source>
        <dbReference type="Proteomes" id="UP000199400"/>
    </source>
</evidence>
<reference evidence="5" key="1">
    <citation type="submission" date="2016-10" db="EMBL/GenBank/DDBJ databases">
        <authorList>
            <person name="Varghese N."/>
            <person name="Submissions S."/>
        </authorList>
    </citation>
    <scope>NUCLEOTIDE SEQUENCE [LARGE SCALE GENOMIC DNA]</scope>
    <source>
        <strain evidence="5">ATCC 25963</strain>
    </source>
</reference>
<dbReference type="Proteomes" id="UP000199400">
    <property type="component" value="Unassembled WGS sequence"/>
</dbReference>
<keyword evidence="4" id="KW-0418">Kinase</keyword>
<feature type="region of interest" description="Disordered" evidence="2">
    <location>
        <begin position="382"/>
        <end position="420"/>
    </location>
</feature>
<dbReference type="PROSITE" id="PS00107">
    <property type="entry name" value="PROTEIN_KINASE_ATP"/>
    <property type="match status" value="1"/>
</dbReference>
<dbReference type="GO" id="GO:0005524">
    <property type="term" value="F:ATP binding"/>
    <property type="evidence" value="ECO:0007669"/>
    <property type="project" value="UniProtKB-UniRule"/>
</dbReference>
<proteinExistence type="predicted"/>
<dbReference type="CDD" id="cd14014">
    <property type="entry name" value="STKc_PknB_like"/>
    <property type="match status" value="1"/>
</dbReference>
<dbReference type="RefSeq" id="WP_100793138.1">
    <property type="nucleotide sequence ID" value="NZ_FOMX01000015.1"/>
</dbReference>
<organism evidence="4 5">
    <name type="scientific">Nannocystis exedens</name>
    <dbReference type="NCBI Taxonomy" id="54"/>
    <lineage>
        <taxon>Bacteria</taxon>
        <taxon>Pseudomonadati</taxon>
        <taxon>Myxococcota</taxon>
        <taxon>Polyangia</taxon>
        <taxon>Nannocystales</taxon>
        <taxon>Nannocystaceae</taxon>
        <taxon>Nannocystis</taxon>
    </lineage>
</organism>
<dbReference type="InterPro" id="IPR053235">
    <property type="entry name" value="Ser_Thr_kinase"/>
</dbReference>
<evidence type="ECO:0000313" key="4">
    <source>
        <dbReference type="EMBL" id="SFE56953.1"/>
    </source>
</evidence>
<evidence type="ECO:0000259" key="3">
    <source>
        <dbReference type="PROSITE" id="PS50011"/>
    </source>
</evidence>
<dbReference type="Gene3D" id="1.10.510.10">
    <property type="entry name" value="Transferase(Phosphotransferase) domain 1"/>
    <property type="match status" value="1"/>
</dbReference>
<keyword evidence="4" id="KW-0808">Transferase</keyword>
<keyword evidence="4" id="KW-0723">Serine/threonine-protein kinase</keyword>
<dbReference type="Pfam" id="PF13191">
    <property type="entry name" value="AAA_16"/>
    <property type="match status" value="1"/>
</dbReference>
<name>A0A1I2BNT6_9BACT</name>
<gene>
    <name evidence="4" type="ORF">SAMN02745121_04747</name>
</gene>
<keyword evidence="1" id="KW-0547">Nucleotide-binding</keyword>
<feature type="domain" description="Protein kinase" evidence="3">
    <location>
        <begin position="30"/>
        <end position="298"/>
    </location>
</feature>
<sequence>MADLEADRLRALMRAAVFKQPHQPVLLGNFEIIKVLGSGAMGIVYEAFDPRRGENVALKTLRAPSARALALFKREFRALSRLSHPNLVELHKMYRDHEQYFFTMELIRGSPLLTYLWGVEAAPEAPTATPVTDFARLRAVFAQLVDGVFALHQSHKLHRDIKPTNVMVTPEGRVVLMDFGFVGEETVGTLESTAGSLVVGTPAYMAPEQAVGGARTPASDWYSVGATLYMALTGRVPYSGENLARMMERKQQGPPPPPRTLVAGIPDELDVVCVRLLQPDPKVRPGASELMSLFHSDRSHLQRVQAAAYLSPAATHVGARSFVGRAAHVRALRLAFDAIEHPATAAPPDVATAEPPDAAPVAWPTNLALADRGPADVAPAVARPADAAPASAEPPAAPAVARPSDAAPASAEPPAAPAIAQPAESGPAVVLVHGRAGLGKSALIRHVTDGLRHRAALLRARCYERDTVPYKALDSLVDALARQLRQRDEAEVAAVLPPEIDSLVALFPVLHQAPAVAAVTPVPSAIPTRRDLRAALRPDAPAFRALRRLLVGLGARRPLVLWIDDLQWGDADSVRVLAELLRPPQAPRALLIASYRSEDSDSPALRALDVLKDMVEQAGSSVQVLELPPLSPDETDALAEILLGPDTPPQRLRRVAAEAGGSPQLLHELARFVAHGAGSAPEVTLDELIEIRISRLTSTQRRLLEVLAVAGRPLAQAVAFAVAGTTAGAGNTGLADLHQLQAAGLVRSFTAAGSDLLGEQGELVLDVQHERTRDAVLIRLDGPALRELHGRLAAALERDPQTDPFALIEHLRAAGDTARALALARRAAGFFREADDFLRAAAFLRVARDLAPPGAAPALARELGDTLARAGHSREAAEAYLSARSGGDPAGDLALVGAAAAQFITAGHLARGQEILTAALVSAGLSSGDTSMRDRLGALWRRGQKMVRGLDFTARAEADIDRMELARVDLCFAAALSTLVVDPGAAADAQARHLLLALRTGEKRRVARAFALEACLLAPGGARARAQIDPLLASARALARSTGAAGIADLCDLVDLLAETAGGSPTRALALAGPLLRAGTLHAPELPGLSTLARLCQFRALTHLGRYDVLLEEVPALLTSARFADDRTAHVACASLAAWLAAVDGDPVGAQALAAESAAAWPAADPRAFHMQHLQILGAEVHALLAAGDPGAAWARVEAAGPALARSGLANLLPLRIQATELTGRAALAALAALAAGPPVAAREAMRRAVERAADSLQRDGALGHAALLRAGLRHLAGDLGAAHTSLQTAADAFAAAGMAAHQAAAELRLARLAGRSGEVPRGALRALGVEHPDCFAALVAPALPA</sequence>
<dbReference type="Pfam" id="PF00069">
    <property type="entry name" value="Pkinase"/>
    <property type="match status" value="1"/>
</dbReference>
<dbReference type="SUPFAM" id="SSF52540">
    <property type="entry name" value="P-loop containing nucleoside triphosphate hydrolases"/>
    <property type="match status" value="1"/>
</dbReference>
<dbReference type="SMART" id="SM00220">
    <property type="entry name" value="S_TKc"/>
    <property type="match status" value="1"/>
</dbReference>
<protein>
    <submittedName>
        <fullName evidence="4">Serine/threonine protein kinase</fullName>
    </submittedName>
</protein>
<dbReference type="STRING" id="54.SAMN02745121_04747"/>
<dbReference type="InterPro" id="IPR000719">
    <property type="entry name" value="Prot_kinase_dom"/>
</dbReference>
<dbReference type="InterPro" id="IPR027417">
    <property type="entry name" value="P-loop_NTPase"/>
</dbReference>
<dbReference type="GO" id="GO:0004674">
    <property type="term" value="F:protein serine/threonine kinase activity"/>
    <property type="evidence" value="ECO:0007669"/>
    <property type="project" value="UniProtKB-KW"/>
</dbReference>
<dbReference type="PROSITE" id="PS50011">
    <property type="entry name" value="PROTEIN_KINASE_DOM"/>
    <property type="match status" value="1"/>
</dbReference>
<feature type="binding site" evidence="1">
    <location>
        <position position="59"/>
    </location>
    <ligand>
        <name>ATP</name>
        <dbReference type="ChEBI" id="CHEBI:30616"/>
    </ligand>
</feature>
<dbReference type="GO" id="GO:0005737">
    <property type="term" value="C:cytoplasm"/>
    <property type="evidence" value="ECO:0007669"/>
    <property type="project" value="TreeGrafter"/>
</dbReference>
<dbReference type="InterPro" id="IPR017441">
    <property type="entry name" value="Protein_kinase_ATP_BS"/>
</dbReference>
<dbReference type="EMBL" id="FOMX01000015">
    <property type="protein sequence ID" value="SFE56953.1"/>
    <property type="molecule type" value="Genomic_DNA"/>
</dbReference>
<accession>A0A1I2BNT6</accession>
<dbReference type="PANTHER" id="PTHR24361">
    <property type="entry name" value="MITOGEN-ACTIVATED KINASE KINASE KINASE"/>
    <property type="match status" value="1"/>
</dbReference>
<dbReference type="InterPro" id="IPR041664">
    <property type="entry name" value="AAA_16"/>
</dbReference>
<evidence type="ECO:0000256" key="1">
    <source>
        <dbReference type="PROSITE-ProRule" id="PRU10141"/>
    </source>
</evidence>
<dbReference type="InterPro" id="IPR011009">
    <property type="entry name" value="Kinase-like_dom_sf"/>
</dbReference>